<dbReference type="EMBL" id="RSCJ01000018">
    <property type="protein sequence ID" value="RUR77103.1"/>
    <property type="molecule type" value="Genomic_DNA"/>
</dbReference>
<reference evidence="1 2" key="1">
    <citation type="journal article" date="2019" name="Genome Biol. Evol.">
        <title>Day and night: Metabolic profiles and evolutionary relationships of six axenic non-marine cyanobacteria.</title>
        <authorList>
            <person name="Will S.E."/>
            <person name="Henke P."/>
            <person name="Boedeker C."/>
            <person name="Huang S."/>
            <person name="Brinkmann H."/>
            <person name="Rohde M."/>
            <person name="Jarek M."/>
            <person name="Friedl T."/>
            <person name="Seufert S."/>
            <person name="Schumacher M."/>
            <person name="Overmann J."/>
            <person name="Neumann-Schaal M."/>
            <person name="Petersen J."/>
        </authorList>
    </citation>
    <scope>NUCLEOTIDE SEQUENCE [LARGE SCALE GENOMIC DNA]</scope>
    <source>
        <strain evidence="1 2">PCC 6912</strain>
    </source>
</reference>
<gene>
    <name evidence="1" type="ORF">PCC6912_40620</name>
</gene>
<dbReference type="AlphaFoldDB" id="A0A3S1FFG5"/>
<proteinExistence type="predicted"/>
<evidence type="ECO:0000313" key="2">
    <source>
        <dbReference type="Proteomes" id="UP000268857"/>
    </source>
</evidence>
<protein>
    <submittedName>
        <fullName evidence="1">Uncharacterized protein</fullName>
    </submittedName>
</protein>
<dbReference type="Proteomes" id="UP000268857">
    <property type="component" value="Unassembled WGS sequence"/>
</dbReference>
<accession>A0A3S1FFG5</accession>
<organism evidence="1 2">
    <name type="scientific">Chlorogloeopsis fritschii PCC 6912</name>
    <dbReference type="NCBI Taxonomy" id="211165"/>
    <lineage>
        <taxon>Bacteria</taxon>
        <taxon>Bacillati</taxon>
        <taxon>Cyanobacteriota</taxon>
        <taxon>Cyanophyceae</taxon>
        <taxon>Nostocales</taxon>
        <taxon>Chlorogloeopsidaceae</taxon>
        <taxon>Chlorogloeopsis</taxon>
    </lineage>
</organism>
<comment type="caution">
    <text evidence="1">The sequence shown here is derived from an EMBL/GenBank/DDBJ whole genome shotgun (WGS) entry which is preliminary data.</text>
</comment>
<sequence length="43" mass="4773">MLLLAEKATAQTLQAIGEATEEIFRGDRLPILDFPEDNLENEG</sequence>
<keyword evidence="2" id="KW-1185">Reference proteome</keyword>
<dbReference type="STRING" id="211165.GCA_000317285_03348"/>
<name>A0A3S1FFG5_CHLFR</name>
<evidence type="ECO:0000313" key="1">
    <source>
        <dbReference type="EMBL" id="RUR77103.1"/>
    </source>
</evidence>